<evidence type="ECO:0000256" key="3">
    <source>
        <dbReference type="SAM" id="MobiDB-lite"/>
    </source>
</evidence>
<dbReference type="PROSITE" id="PS50158">
    <property type="entry name" value="ZF_CCHC"/>
    <property type="match status" value="1"/>
</dbReference>
<keyword evidence="1" id="KW-0863">Zinc-finger</keyword>
<dbReference type="Proteomes" id="UP000504629">
    <property type="component" value="Unplaced"/>
</dbReference>
<accession>A0A6J2K6J1</accession>
<evidence type="ECO:0000256" key="1">
    <source>
        <dbReference type="PROSITE-ProRule" id="PRU00047"/>
    </source>
</evidence>
<dbReference type="GO" id="GO:0003676">
    <property type="term" value="F:nucleic acid binding"/>
    <property type="evidence" value="ECO:0007669"/>
    <property type="project" value="InterPro"/>
</dbReference>
<feature type="region of interest" description="Disordered" evidence="3">
    <location>
        <begin position="1"/>
        <end position="30"/>
    </location>
</feature>
<dbReference type="RefSeq" id="XP_028037233.1">
    <property type="nucleotide sequence ID" value="XM_028181432.1"/>
</dbReference>
<dbReference type="SMART" id="SM00343">
    <property type="entry name" value="ZnF_C2HC"/>
    <property type="match status" value="2"/>
</dbReference>
<feature type="compositionally biased region" description="Polar residues" evidence="3">
    <location>
        <begin position="286"/>
        <end position="296"/>
    </location>
</feature>
<dbReference type="Pfam" id="PF00098">
    <property type="entry name" value="zf-CCHC"/>
    <property type="match status" value="1"/>
</dbReference>
<feature type="region of interest" description="Disordered" evidence="3">
    <location>
        <begin position="272"/>
        <end position="339"/>
    </location>
</feature>
<keyword evidence="1" id="KW-0862">Zinc</keyword>
<evidence type="ECO:0000259" key="4">
    <source>
        <dbReference type="PROSITE" id="PS50158"/>
    </source>
</evidence>
<feature type="coiled-coil region" evidence="2">
    <location>
        <begin position="199"/>
        <end position="240"/>
    </location>
</feature>
<keyword evidence="5" id="KW-1185">Reference proteome</keyword>
<feature type="compositionally biased region" description="Basic and acidic residues" evidence="3">
    <location>
        <begin position="272"/>
        <end position="282"/>
    </location>
</feature>
<dbReference type="Gene3D" id="4.10.60.10">
    <property type="entry name" value="Zinc finger, CCHC-type"/>
    <property type="match status" value="1"/>
</dbReference>
<feature type="region of interest" description="Disordered" evidence="3">
    <location>
        <begin position="43"/>
        <end position="103"/>
    </location>
</feature>
<keyword evidence="2" id="KW-0175">Coiled coil</keyword>
<reference evidence="6" key="1">
    <citation type="submission" date="2025-08" db="UniProtKB">
        <authorList>
            <consortium name="RefSeq"/>
        </authorList>
    </citation>
    <scope>IDENTIFICATION</scope>
    <source>
        <tissue evidence="6">Silk gland</tissue>
    </source>
</reference>
<protein>
    <submittedName>
        <fullName evidence="6">Uncharacterized protein LOC114248246</fullName>
    </submittedName>
</protein>
<dbReference type="GeneID" id="114248246"/>
<dbReference type="InterPro" id="IPR036875">
    <property type="entry name" value="Znf_CCHC_sf"/>
</dbReference>
<feature type="domain" description="CCHC-type" evidence="4">
    <location>
        <begin position="626"/>
        <end position="639"/>
    </location>
</feature>
<proteinExistence type="predicted"/>
<dbReference type="InterPro" id="IPR001878">
    <property type="entry name" value="Znf_CCHC"/>
</dbReference>
<keyword evidence="1" id="KW-0479">Metal-binding</keyword>
<evidence type="ECO:0000256" key="2">
    <source>
        <dbReference type="SAM" id="Coils"/>
    </source>
</evidence>
<evidence type="ECO:0000313" key="6">
    <source>
        <dbReference type="RefSeq" id="XP_028037233.1"/>
    </source>
</evidence>
<sequence>MYCSPNPKKTDESVGGNTGREISTAPFKVPTVAAKAVRCESALSMRSGSAASVRSSASSDRGSLSVDEMNSTIVGGRALRKRKTAPRAAASRPSDSSEGEPAPPAKFLALEETTAPVGGRQVATDSASAEVERLVRSLTEVGFEDSTKLFRVASDIVSSVAAKSGRGFKGIYLHALKCLAATIEDYLNIVTHKTSGENEECVRLQRDQLKAQNAELQNNNLELRAEIATLHMRVDELMAEIRSPAPPDVEEVAELKRRIAILEARSSPVERARPLLAHERRAGTQVKPQSAKQSKQPGKHDQTQPTTLAKLHVAKQAKAQQPVPTNPQPAVARTGRDRTKKKGVNAAKVMQYPQPCPLPPVPSSMDVAWTTVVKRGQRKTKEGQRSPRYVQAVAAPRVEGPAVKIRKNRRGGRSGKTRAPRSAAVVLELLPAAKDKGITYEEVMARARGGVDIDAIGVEGGLKVRHTANGARLLECPGADSGAVADRLMARLREILPDPEVVRIDRPVRMAEIKVTGLDECATKEEVAAAIALQGNCALANVKVGELRSTYSGTRSVWARCPVQTATLLATPAQGKPADTPGRLRVGWVIAHVQLQEARPWRCLRCFGTGHGLAKCSSAVDRSGLCFRCGQSGHKAASCTAAMPHCVLCDAEKRRANHRLASQFPPRS</sequence>
<dbReference type="GO" id="GO:0008270">
    <property type="term" value="F:zinc ion binding"/>
    <property type="evidence" value="ECO:0007669"/>
    <property type="project" value="UniProtKB-KW"/>
</dbReference>
<dbReference type="SUPFAM" id="SSF57756">
    <property type="entry name" value="Retrovirus zinc finger-like domains"/>
    <property type="match status" value="1"/>
</dbReference>
<dbReference type="AlphaFoldDB" id="A0A6J2K6J1"/>
<organism evidence="5 6">
    <name type="scientific">Bombyx mandarina</name>
    <name type="common">Wild silk moth</name>
    <name type="synonym">Wild silkworm</name>
    <dbReference type="NCBI Taxonomy" id="7092"/>
    <lineage>
        <taxon>Eukaryota</taxon>
        <taxon>Metazoa</taxon>
        <taxon>Ecdysozoa</taxon>
        <taxon>Arthropoda</taxon>
        <taxon>Hexapoda</taxon>
        <taxon>Insecta</taxon>
        <taxon>Pterygota</taxon>
        <taxon>Neoptera</taxon>
        <taxon>Endopterygota</taxon>
        <taxon>Lepidoptera</taxon>
        <taxon>Glossata</taxon>
        <taxon>Ditrysia</taxon>
        <taxon>Bombycoidea</taxon>
        <taxon>Bombycidae</taxon>
        <taxon>Bombycinae</taxon>
        <taxon>Bombyx</taxon>
    </lineage>
</organism>
<gene>
    <name evidence="6" type="primary">LOC114248246</name>
</gene>
<dbReference type="KEGG" id="bman:114248246"/>
<name>A0A6J2K6J1_BOMMA</name>
<evidence type="ECO:0000313" key="5">
    <source>
        <dbReference type="Proteomes" id="UP000504629"/>
    </source>
</evidence>
<feature type="compositionally biased region" description="Low complexity" evidence="3">
    <location>
        <begin position="44"/>
        <end position="67"/>
    </location>
</feature>
<dbReference type="OrthoDB" id="427960at2759"/>